<reference evidence="1" key="1">
    <citation type="submission" date="2014-09" db="EMBL/GenBank/DDBJ databases">
        <authorList>
            <person name="Magalhaes I.L.F."/>
            <person name="Oliveira U."/>
            <person name="Santos F.R."/>
            <person name="Vidigal T.H.D.A."/>
            <person name="Brescovit A.D."/>
            <person name="Santos A.J."/>
        </authorList>
    </citation>
    <scope>NUCLEOTIDE SEQUENCE</scope>
    <source>
        <tissue evidence="1">Shoot tissue taken approximately 20 cm above the soil surface</tissue>
    </source>
</reference>
<accession>A0A0A9GB12</accession>
<name>A0A0A9GB12_ARUDO</name>
<sequence length="30" mass="3783">MRRISMMMIMKVQKIPLQVYRRIRNNLPKH</sequence>
<reference evidence="1" key="2">
    <citation type="journal article" date="2015" name="Data Brief">
        <title>Shoot transcriptome of the giant reed, Arundo donax.</title>
        <authorList>
            <person name="Barrero R.A."/>
            <person name="Guerrero F.D."/>
            <person name="Moolhuijzen P."/>
            <person name="Goolsby J.A."/>
            <person name="Tidwell J."/>
            <person name="Bellgard S.E."/>
            <person name="Bellgard M.I."/>
        </authorList>
    </citation>
    <scope>NUCLEOTIDE SEQUENCE</scope>
    <source>
        <tissue evidence="1">Shoot tissue taken approximately 20 cm above the soil surface</tissue>
    </source>
</reference>
<evidence type="ECO:0000313" key="1">
    <source>
        <dbReference type="EMBL" id="JAE21657.1"/>
    </source>
</evidence>
<proteinExistence type="predicted"/>
<organism evidence="1">
    <name type="scientific">Arundo donax</name>
    <name type="common">Giant reed</name>
    <name type="synonym">Donax arundinaceus</name>
    <dbReference type="NCBI Taxonomy" id="35708"/>
    <lineage>
        <taxon>Eukaryota</taxon>
        <taxon>Viridiplantae</taxon>
        <taxon>Streptophyta</taxon>
        <taxon>Embryophyta</taxon>
        <taxon>Tracheophyta</taxon>
        <taxon>Spermatophyta</taxon>
        <taxon>Magnoliopsida</taxon>
        <taxon>Liliopsida</taxon>
        <taxon>Poales</taxon>
        <taxon>Poaceae</taxon>
        <taxon>PACMAD clade</taxon>
        <taxon>Arundinoideae</taxon>
        <taxon>Arundineae</taxon>
        <taxon>Arundo</taxon>
    </lineage>
</organism>
<dbReference type="EMBL" id="GBRH01176239">
    <property type="protein sequence ID" value="JAE21657.1"/>
    <property type="molecule type" value="Transcribed_RNA"/>
</dbReference>
<dbReference type="AlphaFoldDB" id="A0A0A9GB12"/>
<protein>
    <submittedName>
        <fullName evidence="1">Uncharacterized protein</fullName>
    </submittedName>
</protein>